<dbReference type="PANTHER" id="PTHR42840">
    <property type="entry name" value="NAD(P)-BINDING ROSSMANN-FOLD SUPERFAMILY PROTEIN-RELATED"/>
    <property type="match status" value="1"/>
</dbReference>
<feature type="domain" description="Gfo/Idh/MocA-like oxidoreductase N-terminal" evidence="3">
    <location>
        <begin position="23"/>
        <end position="144"/>
    </location>
</feature>
<evidence type="ECO:0000256" key="2">
    <source>
        <dbReference type="ARBA" id="ARBA00023002"/>
    </source>
</evidence>
<dbReference type="EMBL" id="QZBT01000117">
    <property type="protein sequence ID" value="THZ80802.1"/>
    <property type="molecule type" value="Genomic_DNA"/>
</dbReference>
<dbReference type="Gene3D" id="3.40.50.720">
    <property type="entry name" value="NAD(P)-binding Rossmann-like Domain"/>
    <property type="match status" value="1"/>
</dbReference>
<dbReference type="SUPFAM" id="SSF55347">
    <property type="entry name" value="Glyceraldehyde-3-phosphate dehydrogenase-like, C-terminal domain"/>
    <property type="match status" value="1"/>
</dbReference>
<comment type="similarity">
    <text evidence="1">Belongs to the Gfo/Idh/MocA family.</text>
</comment>
<proteinExistence type="inferred from homology"/>
<dbReference type="Gene3D" id="3.30.360.10">
    <property type="entry name" value="Dihydrodipicolinate Reductase, domain 2"/>
    <property type="match status" value="1"/>
</dbReference>
<comment type="caution">
    <text evidence="5">The sequence shown here is derived from an EMBL/GenBank/DDBJ whole genome shotgun (WGS) entry which is preliminary data.</text>
</comment>
<dbReference type="InterPro" id="IPR055170">
    <property type="entry name" value="GFO_IDH_MocA-like_dom"/>
</dbReference>
<gene>
    <name evidence="5" type="ORF">D6C84_07108</name>
</gene>
<dbReference type="AlphaFoldDB" id="A0A4S9XLZ6"/>
<organism evidence="5 6">
    <name type="scientific">Aureobasidium pullulans</name>
    <name type="common">Black yeast</name>
    <name type="synonym">Pullularia pullulans</name>
    <dbReference type="NCBI Taxonomy" id="5580"/>
    <lineage>
        <taxon>Eukaryota</taxon>
        <taxon>Fungi</taxon>
        <taxon>Dikarya</taxon>
        <taxon>Ascomycota</taxon>
        <taxon>Pezizomycotina</taxon>
        <taxon>Dothideomycetes</taxon>
        <taxon>Dothideomycetidae</taxon>
        <taxon>Dothideales</taxon>
        <taxon>Saccotheciaceae</taxon>
        <taxon>Aureobasidium</taxon>
    </lineage>
</organism>
<dbReference type="Pfam" id="PF22725">
    <property type="entry name" value="GFO_IDH_MocA_C3"/>
    <property type="match status" value="1"/>
</dbReference>
<dbReference type="GO" id="GO:0016491">
    <property type="term" value="F:oxidoreductase activity"/>
    <property type="evidence" value="ECO:0007669"/>
    <property type="project" value="UniProtKB-KW"/>
</dbReference>
<dbReference type="SUPFAM" id="SSF51735">
    <property type="entry name" value="NAD(P)-binding Rossmann-fold domains"/>
    <property type="match status" value="1"/>
</dbReference>
<reference evidence="5 6" key="1">
    <citation type="submission" date="2018-10" db="EMBL/GenBank/DDBJ databases">
        <title>Fifty Aureobasidium pullulans genomes reveal a recombining polyextremotolerant generalist.</title>
        <authorList>
            <person name="Gostincar C."/>
            <person name="Turk M."/>
            <person name="Zajc J."/>
            <person name="Gunde-Cimerman N."/>
        </authorList>
    </citation>
    <scope>NUCLEOTIDE SEQUENCE [LARGE SCALE GENOMIC DNA]</scope>
    <source>
        <strain evidence="5 6">EXF-3403</strain>
    </source>
</reference>
<sequence>MFHPLATMDSLHNMPSKAPSTKLNIAVVGLGRMGKRHAKTLLYRVPHANLVAVCSNDETELKWAREFFKDSNIEVFASFDQMIEKEGLQAVWVSTSTNVHASMTTACINKNLHVLCEKPVSQNLQEARDVCALAKQNPHLKVMAGYSRRFDASYRSAKAQITSGSIGKPFLVRSQTTDLLDTTGFFVRYAAKNGGIFYDCAIHDIDLTLWLLGGVKPKACWAVGTITHHPELKELNDVDNGVGVVEYTNECLGYYYVSRTQAHGHDVCTEVTGSAGKLSVNVHPRSDFVELASSNGISHQVQPEYWERFEDAFATEAIEFCESVLEDKDVPVALDIGIQSLEIGLALQDALLSGQVQMFDEEGHQIKA</sequence>
<dbReference type="InterPro" id="IPR036291">
    <property type="entry name" value="NAD(P)-bd_dom_sf"/>
</dbReference>
<dbReference type="GO" id="GO:0000166">
    <property type="term" value="F:nucleotide binding"/>
    <property type="evidence" value="ECO:0007669"/>
    <property type="project" value="InterPro"/>
</dbReference>
<dbReference type="GO" id="GO:0006740">
    <property type="term" value="P:NADPH regeneration"/>
    <property type="evidence" value="ECO:0007669"/>
    <property type="project" value="TreeGrafter"/>
</dbReference>
<evidence type="ECO:0000313" key="6">
    <source>
        <dbReference type="Proteomes" id="UP000310039"/>
    </source>
</evidence>
<evidence type="ECO:0000259" key="4">
    <source>
        <dbReference type="Pfam" id="PF22725"/>
    </source>
</evidence>
<protein>
    <submittedName>
        <fullName evidence="5">NAD binding Rossmann fold oxidoreductase</fullName>
    </submittedName>
</protein>
<name>A0A4S9XLZ6_AURPU</name>
<dbReference type="Proteomes" id="UP000310039">
    <property type="component" value="Unassembled WGS sequence"/>
</dbReference>
<evidence type="ECO:0000313" key="5">
    <source>
        <dbReference type="EMBL" id="THZ80802.1"/>
    </source>
</evidence>
<dbReference type="GO" id="GO:0005737">
    <property type="term" value="C:cytoplasm"/>
    <property type="evidence" value="ECO:0007669"/>
    <property type="project" value="TreeGrafter"/>
</dbReference>
<dbReference type="InterPro" id="IPR000683">
    <property type="entry name" value="Gfo/Idh/MocA-like_OxRdtase_N"/>
</dbReference>
<evidence type="ECO:0000256" key="1">
    <source>
        <dbReference type="ARBA" id="ARBA00010928"/>
    </source>
</evidence>
<accession>A0A4S9XLZ6</accession>
<dbReference type="PANTHER" id="PTHR42840:SF3">
    <property type="entry name" value="BINDING ROSSMANN FOLD OXIDOREDUCTASE, PUTATIVE (AFU_ORTHOLOGUE AFUA_2G10240)-RELATED"/>
    <property type="match status" value="1"/>
</dbReference>
<feature type="domain" description="GFO/IDH/MocA-like oxidoreductase" evidence="4">
    <location>
        <begin position="154"/>
        <end position="278"/>
    </location>
</feature>
<keyword evidence="2" id="KW-0560">Oxidoreductase</keyword>
<evidence type="ECO:0000259" key="3">
    <source>
        <dbReference type="Pfam" id="PF01408"/>
    </source>
</evidence>
<dbReference type="Pfam" id="PF01408">
    <property type="entry name" value="GFO_IDH_MocA"/>
    <property type="match status" value="1"/>
</dbReference>